<dbReference type="InterPro" id="IPR003710">
    <property type="entry name" value="ApbA"/>
</dbReference>
<evidence type="ECO:0000259" key="12">
    <source>
        <dbReference type="Pfam" id="PF08546"/>
    </source>
</evidence>
<sequence length="303" mass="32107">MLVYILGAGAMGCAFGAKLSAAGWRIHLIDVNKDQIDAINRNRLTLQTDSGEQTYAVAANTAIDAAMPADLIIVFTKSLHTTDAMASVGHLITDDTHVLTLQNGLGNAEKISTFIAGDRILEGVTTVPAEIVRPGVVSSHGEGEVQFYPYGDEVNAMAETIAATLNAAGIAATLEPAVKSAIWTKAIFNAAMNATCALLDTTPGPLGDQQDGVALIKALIDEGVLAAKAAGCHLDPLKIHAMAKMSMTEHRGHIASMLQDIRAGRRTEIDDINGALVEQARAHGATAPMHETLWRLMRVRERL</sequence>
<protein>
    <recommendedName>
        <fullName evidence="4 10">2-dehydropantoate 2-reductase</fullName>
        <ecNumber evidence="3 10">1.1.1.169</ecNumber>
    </recommendedName>
    <alternativeName>
        <fullName evidence="8 10">Ketopantoate reductase</fullName>
    </alternativeName>
</protein>
<reference evidence="13 14" key="1">
    <citation type="submission" date="2017-12" db="EMBL/GenBank/DDBJ databases">
        <authorList>
            <person name="Hurst M.R.H."/>
        </authorList>
    </citation>
    <scope>NUCLEOTIDE SEQUENCE [LARGE SCALE GENOMIC DNA]</scope>
    <source>
        <strain evidence="13 14">SY-3-19</strain>
    </source>
</reference>
<evidence type="ECO:0000256" key="9">
    <source>
        <dbReference type="ARBA" id="ARBA00048793"/>
    </source>
</evidence>
<dbReference type="AlphaFoldDB" id="A0A2S7K304"/>
<dbReference type="Pfam" id="PF02558">
    <property type="entry name" value="ApbA"/>
    <property type="match status" value="1"/>
</dbReference>
<dbReference type="SUPFAM" id="SSF48179">
    <property type="entry name" value="6-phosphogluconate dehydrogenase C-terminal domain-like"/>
    <property type="match status" value="1"/>
</dbReference>
<dbReference type="InterPro" id="IPR013328">
    <property type="entry name" value="6PGD_dom2"/>
</dbReference>
<dbReference type="GO" id="GO:0005737">
    <property type="term" value="C:cytoplasm"/>
    <property type="evidence" value="ECO:0007669"/>
    <property type="project" value="TreeGrafter"/>
</dbReference>
<proteinExistence type="inferred from homology"/>
<dbReference type="UniPathway" id="UPA00028">
    <property type="reaction ID" value="UER00004"/>
</dbReference>
<evidence type="ECO:0000256" key="6">
    <source>
        <dbReference type="ARBA" id="ARBA00022857"/>
    </source>
</evidence>
<dbReference type="PANTHER" id="PTHR21708">
    <property type="entry name" value="PROBABLE 2-DEHYDROPANTOATE 2-REDUCTASE"/>
    <property type="match status" value="1"/>
</dbReference>
<dbReference type="EMBL" id="PJCH01000011">
    <property type="protein sequence ID" value="PQA86879.1"/>
    <property type="molecule type" value="Genomic_DNA"/>
</dbReference>
<evidence type="ECO:0000256" key="3">
    <source>
        <dbReference type="ARBA" id="ARBA00013014"/>
    </source>
</evidence>
<evidence type="ECO:0000313" key="13">
    <source>
        <dbReference type="EMBL" id="PQA86879.1"/>
    </source>
</evidence>
<dbReference type="Gene3D" id="3.40.50.720">
    <property type="entry name" value="NAD(P)-binding Rossmann-like Domain"/>
    <property type="match status" value="1"/>
</dbReference>
<accession>A0A2S7K304</accession>
<dbReference type="NCBIfam" id="TIGR00745">
    <property type="entry name" value="apbA_panE"/>
    <property type="match status" value="1"/>
</dbReference>
<dbReference type="FunFam" id="1.10.1040.10:FF:000017">
    <property type="entry name" value="2-dehydropantoate 2-reductase"/>
    <property type="match status" value="1"/>
</dbReference>
<dbReference type="Proteomes" id="UP000239504">
    <property type="component" value="Unassembled WGS sequence"/>
</dbReference>
<dbReference type="InterPro" id="IPR008927">
    <property type="entry name" value="6-PGluconate_DH-like_C_sf"/>
</dbReference>
<dbReference type="InterPro" id="IPR036291">
    <property type="entry name" value="NAD(P)-bd_dom_sf"/>
</dbReference>
<dbReference type="GO" id="GO:0015940">
    <property type="term" value="P:pantothenate biosynthetic process"/>
    <property type="evidence" value="ECO:0007669"/>
    <property type="project" value="UniProtKB-UniPathway"/>
</dbReference>
<evidence type="ECO:0000259" key="11">
    <source>
        <dbReference type="Pfam" id="PF02558"/>
    </source>
</evidence>
<dbReference type="InterPro" id="IPR013752">
    <property type="entry name" value="KPA_reductase"/>
</dbReference>
<dbReference type="SUPFAM" id="SSF51735">
    <property type="entry name" value="NAD(P)-binding Rossmann-fold domains"/>
    <property type="match status" value="1"/>
</dbReference>
<feature type="domain" description="Ketopantoate reductase C-terminal" evidence="12">
    <location>
        <begin position="178"/>
        <end position="300"/>
    </location>
</feature>
<dbReference type="Gene3D" id="1.10.1040.10">
    <property type="entry name" value="N-(1-d-carboxylethyl)-l-norvaline Dehydrogenase, domain 2"/>
    <property type="match status" value="1"/>
</dbReference>
<evidence type="ECO:0000256" key="10">
    <source>
        <dbReference type="RuleBase" id="RU362068"/>
    </source>
</evidence>
<name>A0A2S7K304_9PROT</name>
<dbReference type="Pfam" id="PF08546">
    <property type="entry name" value="ApbA_C"/>
    <property type="match status" value="1"/>
</dbReference>
<comment type="pathway">
    <text evidence="1 10">Cofactor biosynthesis; (R)-pantothenate biosynthesis; (R)-pantoate from 3-methyl-2-oxobutanoate: step 2/2.</text>
</comment>
<evidence type="ECO:0000256" key="8">
    <source>
        <dbReference type="ARBA" id="ARBA00032024"/>
    </source>
</evidence>
<dbReference type="RefSeq" id="WP_104830996.1">
    <property type="nucleotide sequence ID" value="NZ_PJCH01000011.1"/>
</dbReference>
<dbReference type="PANTHER" id="PTHR21708:SF26">
    <property type="entry name" value="2-DEHYDROPANTOATE 2-REDUCTASE"/>
    <property type="match status" value="1"/>
</dbReference>
<keyword evidence="14" id="KW-1185">Reference proteome</keyword>
<dbReference type="InterPro" id="IPR013332">
    <property type="entry name" value="KPR_N"/>
</dbReference>
<dbReference type="EC" id="1.1.1.169" evidence="3 10"/>
<keyword evidence="5 10" id="KW-0566">Pantothenate biosynthesis</keyword>
<keyword evidence="7 10" id="KW-0560">Oxidoreductase</keyword>
<evidence type="ECO:0000256" key="7">
    <source>
        <dbReference type="ARBA" id="ARBA00023002"/>
    </source>
</evidence>
<feature type="domain" description="Ketopantoate reductase N-terminal" evidence="11">
    <location>
        <begin position="3"/>
        <end position="147"/>
    </location>
</feature>
<evidence type="ECO:0000256" key="5">
    <source>
        <dbReference type="ARBA" id="ARBA00022655"/>
    </source>
</evidence>
<comment type="caution">
    <text evidence="13">The sequence shown here is derived from an EMBL/GenBank/DDBJ whole genome shotgun (WGS) entry which is preliminary data.</text>
</comment>
<evidence type="ECO:0000313" key="14">
    <source>
        <dbReference type="Proteomes" id="UP000239504"/>
    </source>
</evidence>
<dbReference type="OrthoDB" id="9793586at2"/>
<gene>
    <name evidence="13" type="ORF">CW354_15505</name>
</gene>
<comment type="similarity">
    <text evidence="2 10">Belongs to the ketopantoate reductase family.</text>
</comment>
<evidence type="ECO:0000256" key="4">
    <source>
        <dbReference type="ARBA" id="ARBA00019465"/>
    </source>
</evidence>
<keyword evidence="6 10" id="KW-0521">NADP</keyword>
<comment type="function">
    <text evidence="10">Catalyzes the NADPH-dependent reduction of ketopantoate into pantoic acid.</text>
</comment>
<organism evidence="13 14">
    <name type="scientific">Hyphococcus luteus</name>
    <dbReference type="NCBI Taxonomy" id="2058213"/>
    <lineage>
        <taxon>Bacteria</taxon>
        <taxon>Pseudomonadati</taxon>
        <taxon>Pseudomonadota</taxon>
        <taxon>Alphaproteobacteria</taxon>
        <taxon>Parvularculales</taxon>
        <taxon>Parvularculaceae</taxon>
        <taxon>Hyphococcus</taxon>
    </lineage>
</organism>
<comment type="catalytic activity">
    <reaction evidence="9 10">
        <text>(R)-pantoate + NADP(+) = 2-dehydropantoate + NADPH + H(+)</text>
        <dbReference type="Rhea" id="RHEA:16233"/>
        <dbReference type="ChEBI" id="CHEBI:11561"/>
        <dbReference type="ChEBI" id="CHEBI:15378"/>
        <dbReference type="ChEBI" id="CHEBI:15980"/>
        <dbReference type="ChEBI" id="CHEBI:57783"/>
        <dbReference type="ChEBI" id="CHEBI:58349"/>
        <dbReference type="EC" id="1.1.1.169"/>
    </reaction>
</comment>
<dbReference type="GO" id="GO:0008677">
    <property type="term" value="F:2-dehydropantoate 2-reductase activity"/>
    <property type="evidence" value="ECO:0007669"/>
    <property type="project" value="UniProtKB-EC"/>
</dbReference>
<dbReference type="InterPro" id="IPR051402">
    <property type="entry name" value="KPR-Related"/>
</dbReference>
<evidence type="ECO:0000256" key="2">
    <source>
        <dbReference type="ARBA" id="ARBA00007870"/>
    </source>
</evidence>
<evidence type="ECO:0000256" key="1">
    <source>
        <dbReference type="ARBA" id="ARBA00004994"/>
    </source>
</evidence>